<proteinExistence type="predicted"/>
<sequence length="60" mass="6164">MEKSAGIPQDKPYEGHPDGALAFGSNQPPHGAGAPPSYTESASYQAGQGYPQPGQGYPMS</sequence>
<evidence type="ECO:0000256" key="1">
    <source>
        <dbReference type="SAM" id="MobiDB-lite"/>
    </source>
</evidence>
<organism evidence="2">
    <name type="scientific">Arion vulgaris</name>
    <dbReference type="NCBI Taxonomy" id="1028688"/>
    <lineage>
        <taxon>Eukaryota</taxon>
        <taxon>Metazoa</taxon>
        <taxon>Spiralia</taxon>
        <taxon>Lophotrochozoa</taxon>
        <taxon>Mollusca</taxon>
        <taxon>Gastropoda</taxon>
        <taxon>Heterobranchia</taxon>
        <taxon>Euthyneura</taxon>
        <taxon>Panpulmonata</taxon>
        <taxon>Eupulmonata</taxon>
        <taxon>Stylommatophora</taxon>
        <taxon>Helicina</taxon>
        <taxon>Arionoidea</taxon>
        <taxon>Arionidae</taxon>
        <taxon>Arion</taxon>
    </lineage>
</organism>
<reference evidence="2" key="1">
    <citation type="submission" date="2014-12" db="EMBL/GenBank/DDBJ databases">
        <title>Insight into the proteome of Arion vulgaris.</title>
        <authorList>
            <person name="Aradska J."/>
            <person name="Bulat T."/>
            <person name="Smidak R."/>
            <person name="Sarate P."/>
            <person name="Gangsoo J."/>
            <person name="Sialana F."/>
            <person name="Bilban M."/>
            <person name="Lubec G."/>
        </authorList>
    </citation>
    <scope>NUCLEOTIDE SEQUENCE</scope>
    <source>
        <tissue evidence="2">Skin</tissue>
    </source>
</reference>
<gene>
    <name evidence="2" type="primary">ORF56843</name>
</gene>
<accession>A0A0B6ZC23</accession>
<dbReference type="AlphaFoldDB" id="A0A0B6ZC23"/>
<dbReference type="EMBL" id="HACG01019097">
    <property type="protein sequence ID" value="CEK65962.1"/>
    <property type="molecule type" value="Transcribed_RNA"/>
</dbReference>
<name>A0A0B6ZC23_9EUPU</name>
<evidence type="ECO:0000313" key="2">
    <source>
        <dbReference type="EMBL" id="CEK65962.1"/>
    </source>
</evidence>
<feature type="non-terminal residue" evidence="2">
    <location>
        <position position="60"/>
    </location>
</feature>
<protein>
    <submittedName>
        <fullName evidence="2">Uncharacterized protein</fullName>
    </submittedName>
</protein>
<feature type="region of interest" description="Disordered" evidence="1">
    <location>
        <begin position="1"/>
        <end position="60"/>
    </location>
</feature>
<feature type="compositionally biased region" description="Low complexity" evidence="1">
    <location>
        <begin position="44"/>
        <end position="60"/>
    </location>
</feature>